<protein>
    <submittedName>
        <fullName evidence="1">Uncharacterized protein</fullName>
    </submittedName>
</protein>
<comment type="caution">
    <text evidence="1">The sequence shown here is derived from an EMBL/GenBank/DDBJ whole genome shotgun (WGS) entry which is preliminary data.</text>
</comment>
<accession>A0A8S1X8P0</accession>
<evidence type="ECO:0000313" key="1">
    <source>
        <dbReference type="EMBL" id="CAD8197353.1"/>
    </source>
</evidence>
<dbReference type="EMBL" id="CAJJDP010000114">
    <property type="protein sequence ID" value="CAD8197353.1"/>
    <property type="molecule type" value="Genomic_DNA"/>
</dbReference>
<gene>
    <name evidence="1" type="ORF">POCTA_138.1.T1140069</name>
</gene>
<name>A0A8S1X8P0_PAROT</name>
<proteinExistence type="predicted"/>
<dbReference type="Proteomes" id="UP000683925">
    <property type="component" value="Unassembled WGS sequence"/>
</dbReference>
<dbReference type="AlphaFoldDB" id="A0A8S1X8P0"/>
<organism evidence="1 2">
    <name type="scientific">Paramecium octaurelia</name>
    <dbReference type="NCBI Taxonomy" id="43137"/>
    <lineage>
        <taxon>Eukaryota</taxon>
        <taxon>Sar</taxon>
        <taxon>Alveolata</taxon>
        <taxon>Ciliophora</taxon>
        <taxon>Intramacronucleata</taxon>
        <taxon>Oligohymenophorea</taxon>
        <taxon>Peniculida</taxon>
        <taxon>Parameciidae</taxon>
        <taxon>Paramecium</taxon>
    </lineage>
</organism>
<keyword evidence="2" id="KW-1185">Reference proteome</keyword>
<sequence length="46" mass="5562">MVSFSSISQQRKKNQTDKQIYRKIRILEENLHKIYQQRSAILHSCN</sequence>
<reference evidence="1" key="1">
    <citation type="submission" date="2021-01" db="EMBL/GenBank/DDBJ databases">
        <authorList>
            <consortium name="Genoscope - CEA"/>
            <person name="William W."/>
        </authorList>
    </citation>
    <scope>NUCLEOTIDE SEQUENCE</scope>
</reference>
<evidence type="ECO:0000313" key="2">
    <source>
        <dbReference type="Proteomes" id="UP000683925"/>
    </source>
</evidence>